<accession>A0A974P8R3</accession>
<organism evidence="1 2">
    <name type="scientific">Paenibacillus sonchi</name>
    <dbReference type="NCBI Taxonomy" id="373687"/>
    <lineage>
        <taxon>Bacteria</taxon>
        <taxon>Bacillati</taxon>
        <taxon>Bacillota</taxon>
        <taxon>Bacilli</taxon>
        <taxon>Bacillales</taxon>
        <taxon>Paenibacillaceae</taxon>
        <taxon>Paenibacillus</taxon>
        <taxon>Paenibacillus sonchi group</taxon>
    </lineage>
</organism>
<dbReference type="EMBL" id="CP068595">
    <property type="protein sequence ID" value="QQZ58878.1"/>
    <property type="molecule type" value="Genomic_DNA"/>
</dbReference>
<proteinExistence type="predicted"/>
<dbReference type="AlphaFoldDB" id="A0A974P8R3"/>
<name>A0A974P8R3_9BACL</name>
<gene>
    <name evidence="1" type="ORF">JI735_19290</name>
</gene>
<sequence length="233" mass="25743">MKRLWNQTTRRLVILFCSILLAGAGVFVQNRNVSNRTEMIYVAVASENVKPNHPVKWTFRNVVKSESPADAITDAKELEEQNWVANEVGIPQNTPIAKSMLVKAEESKYGASAALKKGSMFVGVTTDQVRSAGDYIKPGVKVDAFVYIKVGNERGEQTSKLITPETDPLLKNLLVKDRQNQNGYEPKSEENQNPIPAIAIIETDNPLVAAALIKYQEEGKVYLVPTGTQGNEQ</sequence>
<dbReference type="KEGG" id="pson:JI735_19290"/>
<keyword evidence="2" id="KW-1185">Reference proteome</keyword>
<reference evidence="1 2" key="1">
    <citation type="submission" date="2021-01" db="EMBL/GenBank/DDBJ databases">
        <title>Whole genome sequence of Paenibacillus sonchi LMG 24727 for comparative genomics.</title>
        <authorList>
            <person name="Lee G."/>
            <person name="Kim M.-J."/>
            <person name="Lim K."/>
            <person name="Shin J.-H."/>
        </authorList>
    </citation>
    <scope>NUCLEOTIDE SEQUENCE [LARGE SCALE GENOMIC DNA]</scope>
    <source>
        <strain evidence="1 2">LMG 24727</strain>
    </source>
</reference>
<evidence type="ECO:0008006" key="3">
    <source>
        <dbReference type="Google" id="ProtNLM"/>
    </source>
</evidence>
<evidence type="ECO:0000313" key="1">
    <source>
        <dbReference type="EMBL" id="QQZ58878.1"/>
    </source>
</evidence>
<evidence type="ECO:0000313" key="2">
    <source>
        <dbReference type="Proteomes" id="UP000595841"/>
    </source>
</evidence>
<protein>
    <recommendedName>
        <fullName evidence="3">Flp pilus assembly protein CpaB</fullName>
    </recommendedName>
</protein>
<dbReference type="Proteomes" id="UP000595841">
    <property type="component" value="Chromosome"/>
</dbReference>
<dbReference type="RefSeq" id="WP_157771334.1">
    <property type="nucleotide sequence ID" value="NZ_CP068595.1"/>
</dbReference>